<dbReference type="SUPFAM" id="SSF53218">
    <property type="entry name" value="Molybdenum cofactor biosynthesis proteins"/>
    <property type="match status" value="1"/>
</dbReference>
<organism evidence="2 3">
    <name type="scientific">Rhodoplanes roseus</name>
    <dbReference type="NCBI Taxonomy" id="29409"/>
    <lineage>
        <taxon>Bacteria</taxon>
        <taxon>Pseudomonadati</taxon>
        <taxon>Pseudomonadota</taxon>
        <taxon>Alphaproteobacteria</taxon>
        <taxon>Hyphomicrobiales</taxon>
        <taxon>Nitrobacteraceae</taxon>
        <taxon>Rhodoplanes</taxon>
    </lineage>
</organism>
<evidence type="ECO:0000313" key="2">
    <source>
        <dbReference type="EMBL" id="RAI32733.1"/>
    </source>
</evidence>
<dbReference type="GO" id="GO:0042558">
    <property type="term" value="P:pteridine-containing compound metabolic process"/>
    <property type="evidence" value="ECO:0007669"/>
    <property type="project" value="InterPro"/>
</dbReference>
<feature type="non-terminal residue" evidence="2">
    <location>
        <position position="1"/>
    </location>
</feature>
<dbReference type="InterPro" id="IPR036425">
    <property type="entry name" value="MoaB/Mog-like_dom_sf"/>
</dbReference>
<dbReference type="Proteomes" id="UP000249130">
    <property type="component" value="Unassembled WGS sequence"/>
</dbReference>
<dbReference type="InterPro" id="IPR000489">
    <property type="entry name" value="Pterin-binding_dom"/>
</dbReference>
<evidence type="ECO:0000259" key="1">
    <source>
        <dbReference type="PROSITE" id="PS50972"/>
    </source>
</evidence>
<gene>
    <name evidence="2" type="ORF">CH341_32075</name>
</gene>
<dbReference type="AlphaFoldDB" id="A0A327K4J4"/>
<sequence length="94" mass="10102">ERLLESHEPPLSVAAFRPCRVSLVATCLPSTQAKMLDKTRRVLEARLEKAGASFTDETRVAHATQALAEALREPASEGADIIVVFGASAITDQN</sequence>
<feature type="non-terminal residue" evidence="2">
    <location>
        <position position="94"/>
    </location>
</feature>
<comment type="caution">
    <text evidence="2">The sequence shown here is derived from an EMBL/GenBank/DDBJ whole genome shotgun (WGS) entry which is preliminary data.</text>
</comment>
<accession>A0A327K4J4</accession>
<evidence type="ECO:0000313" key="3">
    <source>
        <dbReference type="Proteomes" id="UP000249130"/>
    </source>
</evidence>
<protein>
    <recommendedName>
        <fullName evidence="1">Pterin-binding domain-containing protein</fullName>
    </recommendedName>
</protein>
<feature type="domain" description="Pterin-binding" evidence="1">
    <location>
        <begin position="40"/>
        <end position="94"/>
    </location>
</feature>
<keyword evidence="3" id="KW-1185">Reference proteome</keyword>
<reference evidence="2 3" key="1">
    <citation type="submission" date="2017-07" db="EMBL/GenBank/DDBJ databases">
        <title>Draft Genome Sequences of Select Purple Nonsulfur Bacteria.</title>
        <authorList>
            <person name="Lasarre B."/>
            <person name="Mckinlay J.B."/>
        </authorList>
    </citation>
    <scope>NUCLEOTIDE SEQUENCE [LARGE SCALE GENOMIC DNA]</scope>
    <source>
        <strain evidence="2 3">DSM 5909</strain>
    </source>
</reference>
<proteinExistence type="predicted"/>
<dbReference type="Gene3D" id="3.40.980.10">
    <property type="entry name" value="MoaB/Mog-like domain"/>
    <property type="match status" value="1"/>
</dbReference>
<dbReference type="PROSITE" id="PS50972">
    <property type="entry name" value="PTERIN_BINDING"/>
    <property type="match status" value="1"/>
</dbReference>
<name>A0A327K4J4_9BRAD</name>
<dbReference type="EMBL" id="NPEX01000773">
    <property type="protein sequence ID" value="RAI32733.1"/>
    <property type="molecule type" value="Genomic_DNA"/>
</dbReference>